<evidence type="ECO:0000256" key="1">
    <source>
        <dbReference type="SAM" id="MobiDB-lite"/>
    </source>
</evidence>
<dbReference type="Pfam" id="PF16027">
    <property type="entry name" value="DUF4786"/>
    <property type="match status" value="1"/>
</dbReference>
<feature type="chain" id="PRO_5042106448" evidence="2">
    <location>
        <begin position="27"/>
        <end position="213"/>
    </location>
</feature>
<keyword evidence="2" id="KW-0732">Signal</keyword>
<name>A0AAD4KH40_9MUSC</name>
<evidence type="ECO:0000256" key="2">
    <source>
        <dbReference type="SAM" id="SignalP"/>
    </source>
</evidence>
<keyword evidence="4" id="KW-1185">Reference proteome</keyword>
<evidence type="ECO:0000313" key="4">
    <source>
        <dbReference type="Proteomes" id="UP001200034"/>
    </source>
</evidence>
<accession>A0AAD4KH40</accession>
<protein>
    <submittedName>
        <fullName evidence="3">Uncharacterized protein</fullName>
    </submittedName>
</protein>
<feature type="compositionally biased region" description="Low complexity" evidence="1">
    <location>
        <begin position="150"/>
        <end position="163"/>
    </location>
</feature>
<gene>
    <name evidence="3" type="ORF">KR093_008492</name>
</gene>
<dbReference type="EMBL" id="JAJJHW010000014">
    <property type="protein sequence ID" value="KAH8388526.1"/>
    <property type="molecule type" value="Genomic_DNA"/>
</dbReference>
<feature type="compositionally biased region" description="Polar residues" evidence="1">
    <location>
        <begin position="128"/>
        <end position="142"/>
    </location>
</feature>
<feature type="signal peptide" evidence="2">
    <location>
        <begin position="1"/>
        <end position="26"/>
    </location>
</feature>
<dbReference type="InterPro" id="IPR031983">
    <property type="entry name" value="DUF4786"/>
</dbReference>
<organism evidence="3 4">
    <name type="scientific">Drosophila rubida</name>
    <dbReference type="NCBI Taxonomy" id="30044"/>
    <lineage>
        <taxon>Eukaryota</taxon>
        <taxon>Metazoa</taxon>
        <taxon>Ecdysozoa</taxon>
        <taxon>Arthropoda</taxon>
        <taxon>Hexapoda</taxon>
        <taxon>Insecta</taxon>
        <taxon>Pterygota</taxon>
        <taxon>Neoptera</taxon>
        <taxon>Endopterygota</taxon>
        <taxon>Diptera</taxon>
        <taxon>Brachycera</taxon>
        <taxon>Muscomorpha</taxon>
        <taxon>Ephydroidea</taxon>
        <taxon>Drosophilidae</taxon>
        <taxon>Drosophila</taxon>
    </lineage>
</organism>
<evidence type="ECO:0000313" key="3">
    <source>
        <dbReference type="EMBL" id="KAH8388526.1"/>
    </source>
</evidence>
<feature type="region of interest" description="Disordered" evidence="1">
    <location>
        <begin position="128"/>
        <end position="163"/>
    </location>
</feature>
<proteinExistence type="predicted"/>
<sequence length="213" mass="24313">MSRLFNSLHILTTFGFLMSLLGQSPAHPYAYNMGMPSRADVASSPTTPKLISKLLVQSPTLDNVYMDYLVTSKPLHLRKYNNKIKKTKKDSKIYFIPIPPLPYRYIPGIGYDYQPMKIKPILQETAGAISSATESPRPTTTKNPHRHRIPVSTTVTPSTPMSTESRLLRVQHHKDYYFNGRPIRLQAAHADRKSALTSLNLKSRFYYNKNIIY</sequence>
<reference evidence="3" key="1">
    <citation type="journal article" date="2021" name="Mol. Ecol. Resour.">
        <title>Phylogenomic analyses of the genus Drosophila reveals genomic signals of climate adaptation.</title>
        <authorList>
            <person name="Li F."/>
            <person name="Rane R.V."/>
            <person name="Luria V."/>
            <person name="Xiong Z."/>
            <person name="Chen J."/>
            <person name="Li Z."/>
            <person name="Catullo R.A."/>
            <person name="Griffin P.C."/>
            <person name="Schiffer M."/>
            <person name="Pearce S."/>
            <person name="Lee S.F."/>
            <person name="McElroy K."/>
            <person name="Stocker A."/>
            <person name="Shirriffs J."/>
            <person name="Cockerell F."/>
            <person name="Coppin C."/>
            <person name="Sgro C.M."/>
            <person name="Karger A."/>
            <person name="Cain J.W."/>
            <person name="Weber J.A."/>
            <person name="Santpere G."/>
            <person name="Kirschner M.W."/>
            <person name="Hoffmann A.A."/>
            <person name="Oakeshott J.G."/>
            <person name="Zhang G."/>
        </authorList>
    </citation>
    <scope>NUCLEOTIDE SEQUENCE</scope>
    <source>
        <strain evidence="3">BGI-SZ-2011g</strain>
    </source>
</reference>
<dbReference type="Proteomes" id="UP001200034">
    <property type="component" value="Unassembled WGS sequence"/>
</dbReference>
<comment type="caution">
    <text evidence="3">The sequence shown here is derived from an EMBL/GenBank/DDBJ whole genome shotgun (WGS) entry which is preliminary data.</text>
</comment>
<dbReference type="AlphaFoldDB" id="A0AAD4KH40"/>